<name>A0ABQ2Q3L3_9GAMM</name>
<evidence type="ECO:0000259" key="1">
    <source>
        <dbReference type="Pfam" id="PF09423"/>
    </source>
</evidence>
<dbReference type="PANTHER" id="PTHR43606:SF2">
    <property type="entry name" value="ALKALINE PHOSPHATASE FAMILY PROTEIN (AFU_ORTHOLOGUE AFUA_5G03860)"/>
    <property type="match status" value="1"/>
</dbReference>
<dbReference type="PANTHER" id="PTHR43606">
    <property type="entry name" value="PHOSPHATASE, PUTATIVE (AFU_ORTHOLOGUE AFUA_6G08710)-RELATED"/>
    <property type="match status" value="1"/>
</dbReference>
<dbReference type="CDD" id="cd07389">
    <property type="entry name" value="MPP_PhoD"/>
    <property type="match status" value="1"/>
</dbReference>
<dbReference type="InterPro" id="IPR029052">
    <property type="entry name" value="Metallo-depent_PP-like"/>
</dbReference>
<protein>
    <submittedName>
        <fullName evidence="3">Alkaline phosphatase</fullName>
    </submittedName>
</protein>
<dbReference type="Pfam" id="PF16655">
    <property type="entry name" value="PhoD_N"/>
    <property type="match status" value="1"/>
</dbReference>
<dbReference type="Gene3D" id="3.60.21.70">
    <property type="entry name" value="PhoD-like phosphatase"/>
    <property type="match status" value="1"/>
</dbReference>
<reference evidence="4" key="1">
    <citation type="journal article" date="2019" name="Int. J. Syst. Evol. Microbiol.">
        <title>The Global Catalogue of Microorganisms (GCM) 10K type strain sequencing project: providing services to taxonomists for standard genome sequencing and annotation.</title>
        <authorList>
            <consortium name="The Broad Institute Genomics Platform"/>
            <consortium name="The Broad Institute Genome Sequencing Center for Infectious Disease"/>
            <person name="Wu L."/>
            <person name="Ma J."/>
        </authorList>
    </citation>
    <scope>NUCLEOTIDE SEQUENCE [LARGE SCALE GENOMIC DNA]</scope>
    <source>
        <strain evidence="4">JCM 32304</strain>
    </source>
</reference>
<dbReference type="InterPro" id="IPR018946">
    <property type="entry name" value="PhoD-like_MPP"/>
</dbReference>
<comment type="caution">
    <text evidence="3">The sequence shown here is derived from an EMBL/GenBank/DDBJ whole genome shotgun (WGS) entry which is preliminary data.</text>
</comment>
<organism evidence="3 4">
    <name type="scientific">Shewanella saliphila</name>
    <dbReference type="NCBI Taxonomy" id="2282698"/>
    <lineage>
        <taxon>Bacteria</taxon>
        <taxon>Pseudomonadati</taxon>
        <taxon>Pseudomonadota</taxon>
        <taxon>Gammaproteobacteria</taxon>
        <taxon>Alteromonadales</taxon>
        <taxon>Shewanellaceae</taxon>
        <taxon>Shewanella</taxon>
    </lineage>
</organism>
<dbReference type="PROSITE" id="PS51257">
    <property type="entry name" value="PROKAR_LIPOPROTEIN"/>
    <property type="match status" value="1"/>
</dbReference>
<proteinExistence type="predicted"/>
<dbReference type="RefSeq" id="WP_188918381.1">
    <property type="nucleotide sequence ID" value="NZ_BMQV01000008.1"/>
</dbReference>
<dbReference type="SUPFAM" id="SSF56300">
    <property type="entry name" value="Metallo-dependent phosphatases"/>
    <property type="match status" value="1"/>
</dbReference>
<dbReference type="InterPro" id="IPR038607">
    <property type="entry name" value="PhoD-like_sf"/>
</dbReference>
<dbReference type="Proteomes" id="UP000654367">
    <property type="component" value="Unassembled WGS sequence"/>
</dbReference>
<evidence type="ECO:0000313" key="3">
    <source>
        <dbReference type="EMBL" id="GGP47280.1"/>
    </source>
</evidence>
<gene>
    <name evidence="3" type="primary">phoD</name>
    <name evidence="3" type="ORF">GCM10009409_12420</name>
</gene>
<evidence type="ECO:0000313" key="4">
    <source>
        <dbReference type="Proteomes" id="UP000654367"/>
    </source>
</evidence>
<evidence type="ECO:0000259" key="2">
    <source>
        <dbReference type="Pfam" id="PF16655"/>
    </source>
</evidence>
<dbReference type="InterPro" id="IPR032093">
    <property type="entry name" value="PhoD_N"/>
</dbReference>
<sequence length="587" mass="64733">MKRFVTRRDFLAMSAKGVSAVVVSYGLMGCNSDDDDVISGQFLQGVASGDPATDAVILWTRVTPDTQGDITVSWEVATDSDFTDLVTNGQTVTNDSRDYTVKIDAVGLVAGQQYFYRFNAGENVSEVGQTRTLPQGSVDSVKLAVMSCANFPAGYFNVYEMAAQRDDLDAVVHLGDYLYEYARGEYASENAATLGREVLPEGELFLLADYRTRYSQYRSDASLQKLHAKVPFITVWDDHEVANDTWKDGAENHNDGEGDFDERKAAALQAYFEWLPIRPWSEGNHEEIYRSFNFGDLVDLHMLDTRVLARDKQLDYNDYIDATTGAFDSSNFSAAVTDVNRSMLGQTQLLWLQQTLLQSTAKWQVLGQQVLMGKMLLPAAIATQQMSIPQFAELAGIAMLAARAQAGDSTLTTEELAYLQANQDKLTPEVMALLQLPSIPYNLDAWDGYAYEREVIYATAKSLNQNLVVIAGDTHNAWANNLTDSNNDVVGVEFATSSVSSPGLEYYLGLSDDQMPATEAAIVDLVSDLKYANLKDRGYLLLSFTADEVRGDWQYVDTILGETFASLDARNYSATSAVGNPQIVVMS</sequence>
<dbReference type="Pfam" id="PF09423">
    <property type="entry name" value="PhoD"/>
    <property type="match status" value="1"/>
</dbReference>
<feature type="domain" description="PhoD-like phosphatase metallophosphatase" evidence="1">
    <location>
        <begin position="143"/>
        <end position="553"/>
    </location>
</feature>
<dbReference type="InterPro" id="IPR052900">
    <property type="entry name" value="Phospholipid_Metab_Enz"/>
</dbReference>
<dbReference type="Gene3D" id="2.60.40.380">
    <property type="entry name" value="Purple acid phosphatase-like, N-terminal"/>
    <property type="match status" value="1"/>
</dbReference>
<dbReference type="EMBL" id="BMQV01000008">
    <property type="protein sequence ID" value="GGP47280.1"/>
    <property type="molecule type" value="Genomic_DNA"/>
</dbReference>
<accession>A0ABQ2Q3L3</accession>
<feature type="domain" description="Phospholipase D N-terminal" evidence="2">
    <location>
        <begin position="44"/>
        <end position="132"/>
    </location>
</feature>
<keyword evidence="4" id="KW-1185">Reference proteome</keyword>